<dbReference type="AlphaFoldDB" id="A0A1V0M7B4"/>
<geneLocation type="plasmid" evidence="1">
    <name>pC131</name>
</geneLocation>
<keyword evidence="1" id="KW-0614">Plasmid</keyword>
<dbReference type="RefSeq" id="WP_203544163.1">
    <property type="nucleotide sequence ID" value="NZ_JAGKLX010000019.1"/>
</dbReference>
<dbReference type="EMBL" id="KX774387">
    <property type="protein sequence ID" value="ARD70770.1"/>
    <property type="molecule type" value="Genomic_DNA"/>
</dbReference>
<evidence type="ECO:0000313" key="1">
    <source>
        <dbReference type="EMBL" id="ARD70770.1"/>
    </source>
</evidence>
<reference evidence="2" key="2">
    <citation type="submission" date="2023-04" db="EMBL/GenBank/DDBJ databases">
        <authorList>
            <person name="Li W."/>
        </authorList>
    </citation>
    <scope>NUCLEOTIDE SEQUENCE</scope>
    <source>
        <strain evidence="2">QITACRE101</strain>
    </source>
</reference>
<gene>
    <name evidence="1" type="ORF">pC131_00040</name>
    <name evidence="2" type="ORF">QDQ51_19115</name>
</gene>
<evidence type="ECO:0000313" key="2">
    <source>
        <dbReference type="EMBL" id="MDH2307515.1"/>
    </source>
</evidence>
<reference evidence="1" key="1">
    <citation type="submission" date="2016-08" db="EMBL/GenBank/DDBJ databases">
        <title>The complete plasmid sequence pC131 of Providencia rettgeri strain 30905.</title>
        <authorList>
            <person name="Dropa M."/>
            <person name="Ghiglione B."/>
            <person name="Matte M.H."/>
            <person name="Lincopan N."/>
            <person name="Cerdeira L."/>
        </authorList>
    </citation>
    <scope>NUCLEOTIDE SEQUENCE</scope>
    <source>
        <strain evidence="1">30905</strain>
        <plasmid evidence="1">pC131</plasmid>
    </source>
</reference>
<protein>
    <submittedName>
        <fullName evidence="1">Putative membrane protein</fullName>
    </submittedName>
</protein>
<organism evidence="1">
    <name type="scientific">Providencia rettgeri</name>
    <dbReference type="NCBI Taxonomy" id="587"/>
    <lineage>
        <taxon>Bacteria</taxon>
        <taxon>Pseudomonadati</taxon>
        <taxon>Pseudomonadota</taxon>
        <taxon>Gammaproteobacteria</taxon>
        <taxon>Enterobacterales</taxon>
        <taxon>Morganellaceae</taxon>
        <taxon>Providencia</taxon>
    </lineage>
</organism>
<reference evidence="2" key="3">
    <citation type="submission" date="2023-10" db="EMBL/GenBank/DDBJ databases">
        <title>Analysis of Resistance Genes of Carbapenem-resistant Providencia rettgeri.</title>
        <authorList>
            <person name="Liu M."/>
        </authorList>
    </citation>
    <scope>NUCLEOTIDE SEQUENCE</scope>
    <source>
        <strain evidence="2">QITACRE101</strain>
    </source>
</reference>
<accession>A0A1V0M7B4</accession>
<proteinExistence type="predicted"/>
<dbReference type="Proteomes" id="UP001162044">
    <property type="component" value="Unassembled WGS sequence"/>
</dbReference>
<dbReference type="EMBL" id="JARVQW010000013">
    <property type="protein sequence ID" value="MDH2307515.1"/>
    <property type="molecule type" value="Genomic_DNA"/>
</dbReference>
<sequence length="336" mass="38867">MRNLTTWTCSEITKLIGAIDEPFFIEKTCKYTGRSVNDVLSKLLNMGLCEINHKDNKICTARSTNLNYLIPHSSFIPKLLELGWIYELSNREESLKSPKWWVSNDQFPMSNTIELNRNETVWVNEEIHIVISMIQNKMNLSSIADKIHRNQSSITAMLIDLGILECIDKQAIFLSEVNELKLSKYTFNNALVLINHGWVVTNNNLSAPNWWLENNKDNENVHNSHYDERKEITGSDSRQLYMFVKSELEGILNTIHENKRIEELSDVTYLGYTLADLTTYIGITSVRAAGQVTKNNKTHMSYFMDKPYNIKKMLINFGWKVSDDSLAAPEWWSNEE</sequence>
<name>A0A1V0M7B4_PRORE</name>